<keyword evidence="3 6" id="KW-0812">Transmembrane</keyword>
<protein>
    <submittedName>
        <fullName evidence="8">MFS transporter</fullName>
    </submittedName>
</protein>
<feature type="transmembrane region" description="Helical" evidence="6">
    <location>
        <begin position="336"/>
        <end position="361"/>
    </location>
</feature>
<proteinExistence type="predicted"/>
<feature type="transmembrane region" description="Helical" evidence="6">
    <location>
        <begin position="244"/>
        <end position="265"/>
    </location>
</feature>
<evidence type="ECO:0000256" key="6">
    <source>
        <dbReference type="SAM" id="Phobius"/>
    </source>
</evidence>
<evidence type="ECO:0000256" key="4">
    <source>
        <dbReference type="ARBA" id="ARBA00022989"/>
    </source>
</evidence>
<feature type="transmembrane region" description="Helical" evidence="6">
    <location>
        <begin position="301"/>
        <end position="324"/>
    </location>
</feature>
<dbReference type="GO" id="GO:0005886">
    <property type="term" value="C:plasma membrane"/>
    <property type="evidence" value="ECO:0007669"/>
    <property type="project" value="UniProtKB-SubCell"/>
</dbReference>
<keyword evidence="4 6" id="KW-1133">Transmembrane helix</keyword>
<evidence type="ECO:0000256" key="1">
    <source>
        <dbReference type="ARBA" id="ARBA00004651"/>
    </source>
</evidence>
<feature type="transmembrane region" description="Helical" evidence="6">
    <location>
        <begin position="212"/>
        <end position="238"/>
    </location>
</feature>
<feature type="transmembrane region" description="Helical" evidence="6">
    <location>
        <begin position="367"/>
        <end position="388"/>
    </location>
</feature>
<comment type="subcellular location">
    <subcellularLocation>
        <location evidence="1">Cell membrane</location>
        <topology evidence="1">Multi-pass membrane protein</topology>
    </subcellularLocation>
</comment>
<dbReference type="GO" id="GO:0022857">
    <property type="term" value="F:transmembrane transporter activity"/>
    <property type="evidence" value="ECO:0007669"/>
    <property type="project" value="InterPro"/>
</dbReference>
<evidence type="ECO:0000256" key="2">
    <source>
        <dbReference type="ARBA" id="ARBA00022448"/>
    </source>
</evidence>
<feature type="transmembrane region" description="Helical" evidence="6">
    <location>
        <begin position="166"/>
        <end position="185"/>
    </location>
</feature>
<keyword evidence="2" id="KW-0813">Transport</keyword>
<dbReference type="PANTHER" id="PTHR43385">
    <property type="entry name" value="RIBOFLAVIN TRANSPORTER RIBJ"/>
    <property type="match status" value="1"/>
</dbReference>
<dbReference type="InterPro" id="IPR011701">
    <property type="entry name" value="MFS"/>
</dbReference>
<dbReference type="PROSITE" id="PS50850">
    <property type="entry name" value="MFS"/>
    <property type="match status" value="1"/>
</dbReference>
<dbReference type="InterPro" id="IPR020846">
    <property type="entry name" value="MFS_dom"/>
</dbReference>
<name>A0A848DB48_9PSEU</name>
<feature type="domain" description="Major facilitator superfamily (MFS) profile" evidence="7">
    <location>
        <begin position="6"/>
        <end position="391"/>
    </location>
</feature>
<dbReference type="AlphaFoldDB" id="A0A848DB48"/>
<keyword evidence="5 6" id="KW-0472">Membrane</keyword>
<dbReference type="Gene3D" id="1.20.1250.20">
    <property type="entry name" value="MFS general substrate transporter like domains"/>
    <property type="match status" value="1"/>
</dbReference>
<feature type="transmembrane region" description="Helical" evidence="6">
    <location>
        <begin position="75"/>
        <end position="93"/>
    </location>
</feature>
<dbReference type="PANTHER" id="PTHR43385:SF1">
    <property type="entry name" value="RIBOFLAVIN TRANSPORTER RIBJ"/>
    <property type="match status" value="1"/>
</dbReference>
<comment type="caution">
    <text evidence="8">The sequence shown here is derived from an EMBL/GenBank/DDBJ whole genome shotgun (WGS) entry which is preliminary data.</text>
</comment>
<evidence type="ECO:0000313" key="8">
    <source>
        <dbReference type="EMBL" id="NMH90052.1"/>
    </source>
</evidence>
<reference evidence="8 9" key="1">
    <citation type="submission" date="2020-04" db="EMBL/GenBank/DDBJ databases">
        <authorList>
            <person name="Klaysubun C."/>
            <person name="Duangmal K."/>
            <person name="Lipun K."/>
        </authorList>
    </citation>
    <scope>NUCLEOTIDE SEQUENCE [LARGE SCALE GENOMIC DNA]</scope>
    <source>
        <strain evidence="8 9">DSM 45300</strain>
    </source>
</reference>
<dbReference type="CDD" id="cd17355">
    <property type="entry name" value="MFS_YcxA_like"/>
    <property type="match status" value="1"/>
</dbReference>
<feature type="transmembrane region" description="Helical" evidence="6">
    <location>
        <begin position="99"/>
        <end position="120"/>
    </location>
</feature>
<feature type="transmembrane region" description="Helical" evidence="6">
    <location>
        <begin position="9"/>
        <end position="28"/>
    </location>
</feature>
<accession>A0A848DB48</accession>
<dbReference type="InterPro" id="IPR052983">
    <property type="entry name" value="MFS_Riboflavin_Transporter"/>
</dbReference>
<feature type="transmembrane region" description="Helical" evidence="6">
    <location>
        <begin position="48"/>
        <end position="68"/>
    </location>
</feature>
<keyword evidence="9" id="KW-1185">Reference proteome</keyword>
<evidence type="ECO:0000256" key="3">
    <source>
        <dbReference type="ARBA" id="ARBA00022692"/>
    </source>
</evidence>
<sequence length="394" mass="40116">MPRAALRRVLVVLCVTEVVSWGVLYYAFPVLAPSIAADTGWSPGAMTAAFSSALVVAALVGIPVGRALDRWGPRAVMTAGSVLAVPSVVGIAVAESVWWFLAAWLVAGVAMAGVLYQPAFAALTRWWGPRQVAALTALTLIAGLSSTVFAPLTAALIARMDWRDTYLVLAAVLAVTTIPLHLFGLRGQWPEVEPAPGWASRDPGPVARSRPFVLLTVAMTLAAFAVYAVLINLVPLLLGRGLDTATAALALGLGGVGQVAGRLFYGRLVAATGVRSRTALIIGACAGTTGLLAVVPGPAVLLVVISVVVGAARGIFTLLQATAVSDRWGAAHYGRLNGVISAPMLIATAVAPWAGTALAALLGGYPAVFLLLAGIAAGAALISATGGTPARAAR</sequence>
<gene>
    <name evidence="8" type="ORF">HF519_00255</name>
</gene>
<dbReference type="Proteomes" id="UP000586918">
    <property type="component" value="Unassembled WGS sequence"/>
</dbReference>
<evidence type="ECO:0000259" key="7">
    <source>
        <dbReference type="PROSITE" id="PS50850"/>
    </source>
</evidence>
<evidence type="ECO:0000313" key="9">
    <source>
        <dbReference type="Proteomes" id="UP000586918"/>
    </source>
</evidence>
<organism evidence="8 9">
    <name type="scientific">Pseudonocardia bannensis</name>
    <dbReference type="NCBI Taxonomy" id="630973"/>
    <lineage>
        <taxon>Bacteria</taxon>
        <taxon>Bacillati</taxon>
        <taxon>Actinomycetota</taxon>
        <taxon>Actinomycetes</taxon>
        <taxon>Pseudonocardiales</taxon>
        <taxon>Pseudonocardiaceae</taxon>
        <taxon>Pseudonocardia</taxon>
    </lineage>
</organism>
<dbReference type="Pfam" id="PF07690">
    <property type="entry name" value="MFS_1"/>
    <property type="match status" value="1"/>
</dbReference>
<dbReference type="SUPFAM" id="SSF103473">
    <property type="entry name" value="MFS general substrate transporter"/>
    <property type="match status" value="1"/>
</dbReference>
<feature type="transmembrane region" description="Helical" evidence="6">
    <location>
        <begin position="132"/>
        <end position="154"/>
    </location>
</feature>
<dbReference type="InterPro" id="IPR036259">
    <property type="entry name" value="MFS_trans_sf"/>
</dbReference>
<feature type="transmembrane region" description="Helical" evidence="6">
    <location>
        <begin position="277"/>
        <end position="295"/>
    </location>
</feature>
<dbReference type="EMBL" id="JAAXKZ010000001">
    <property type="protein sequence ID" value="NMH90052.1"/>
    <property type="molecule type" value="Genomic_DNA"/>
</dbReference>
<evidence type="ECO:0000256" key="5">
    <source>
        <dbReference type="ARBA" id="ARBA00023136"/>
    </source>
</evidence>